<evidence type="ECO:0000313" key="3">
    <source>
        <dbReference type="Proteomes" id="UP000008021"/>
    </source>
</evidence>
<dbReference type="Gramene" id="OMERI05G14930.1">
    <property type="protein sequence ID" value="OMERI05G14930.1"/>
    <property type="gene ID" value="OMERI05G14930"/>
</dbReference>
<protein>
    <submittedName>
        <fullName evidence="2">Uncharacterized protein</fullName>
    </submittedName>
</protein>
<accession>A0A0E0DRM8</accession>
<reference evidence="2" key="2">
    <citation type="submission" date="2018-05" db="EMBL/GenBank/DDBJ databases">
        <title>OmerRS3 (Oryza meridionalis Reference Sequence Version 3).</title>
        <authorList>
            <person name="Zhang J."/>
            <person name="Kudrna D."/>
            <person name="Lee S."/>
            <person name="Talag J."/>
            <person name="Welchert J."/>
            <person name="Wing R.A."/>
        </authorList>
    </citation>
    <scope>NUCLEOTIDE SEQUENCE [LARGE SCALE GENOMIC DNA]</scope>
    <source>
        <strain evidence="2">cv. OR44</strain>
    </source>
</reference>
<dbReference type="STRING" id="40149.A0A0E0DRM8"/>
<feature type="compositionally biased region" description="Polar residues" evidence="1">
    <location>
        <begin position="1"/>
        <end position="33"/>
    </location>
</feature>
<feature type="compositionally biased region" description="Basic and acidic residues" evidence="1">
    <location>
        <begin position="132"/>
        <end position="141"/>
    </location>
</feature>
<keyword evidence="3" id="KW-1185">Reference proteome</keyword>
<feature type="compositionally biased region" description="Basic and acidic residues" evidence="1">
    <location>
        <begin position="113"/>
        <end position="124"/>
    </location>
</feature>
<dbReference type="AlphaFoldDB" id="A0A0E0DRM8"/>
<evidence type="ECO:0000256" key="1">
    <source>
        <dbReference type="SAM" id="MobiDB-lite"/>
    </source>
</evidence>
<dbReference type="Proteomes" id="UP000008021">
    <property type="component" value="Chromosome 5"/>
</dbReference>
<sequence length="167" mass="17867">MCSTPPASTCGSPRTSPAPSAVPTSRTRPSLQPSDHVLAADQAAPQVGERGHRARDRIKRAVGFGGIADNVGGASEPVMVGAALCIIRAAVERHGRWWRPEMALLQTHATGTSHDDSARQEKENGMPAPGKVEQEALELMRAHTATPSAATKEKRKKRMRETEDMGD</sequence>
<feature type="region of interest" description="Disordered" evidence="1">
    <location>
        <begin position="1"/>
        <end position="54"/>
    </location>
</feature>
<reference evidence="2" key="1">
    <citation type="submission" date="2015-04" db="UniProtKB">
        <authorList>
            <consortium name="EnsemblPlants"/>
        </authorList>
    </citation>
    <scope>IDENTIFICATION</scope>
</reference>
<name>A0A0E0DRM8_9ORYZ</name>
<proteinExistence type="predicted"/>
<evidence type="ECO:0000313" key="2">
    <source>
        <dbReference type="EnsemblPlants" id="OMERI05G14930.1"/>
    </source>
</evidence>
<dbReference type="EnsemblPlants" id="OMERI05G14930.1">
    <property type="protein sequence ID" value="OMERI05G14930.1"/>
    <property type="gene ID" value="OMERI05G14930"/>
</dbReference>
<feature type="region of interest" description="Disordered" evidence="1">
    <location>
        <begin position="109"/>
        <end position="167"/>
    </location>
</feature>
<organism evidence="2">
    <name type="scientific">Oryza meridionalis</name>
    <dbReference type="NCBI Taxonomy" id="40149"/>
    <lineage>
        <taxon>Eukaryota</taxon>
        <taxon>Viridiplantae</taxon>
        <taxon>Streptophyta</taxon>
        <taxon>Embryophyta</taxon>
        <taxon>Tracheophyta</taxon>
        <taxon>Spermatophyta</taxon>
        <taxon>Magnoliopsida</taxon>
        <taxon>Liliopsida</taxon>
        <taxon>Poales</taxon>
        <taxon>Poaceae</taxon>
        <taxon>BOP clade</taxon>
        <taxon>Oryzoideae</taxon>
        <taxon>Oryzeae</taxon>
        <taxon>Oryzinae</taxon>
        <taxon>Oryza</taxon>
    </lineage>
</organism>
<dbReference type="HOGENOM" id="CLU_1597099_0_0_1"/>